<dbReference type="AlphaFoldDB" id="A0A161W3W0"/>
<dbReference type="SUPFAM" id="SSF141868">
    <property type="entry name" value="EAL domain-like"/>
    <property type="match status" value="1"/>
</dbReference>
<feature type="domain" description="EAL" evidence="1">
    <location>
        <begin position="1"/>
        <end position="251"/>
    </location>
</feature>
<dbReference type="Gene3D" id="3.20.20.450">
    <property type="entry name" value="EAL domain"/>
    <property type="match status" value="1"/>
</dbReference>
<sequence length="407" mass="48513">MPMDPLDVITNTEKIVPYYQAIFSADEQKVIGYEILGRIHMEGEYKSLGFFFHDDSIPEEYRMEVDDTVVKKALEEMKELDDDLLIFINRDPNLLMIDHGESFLNLLLEEKEKGLDLNRIVLEITEHNYLGDIEQLHHLLTYYRTYGIKIAIDNIGKESSNLDRIGLLSPDILKIDLQPLKLASPSQSYFDVLFSISLLARKIGATLLYEDIEANFQLQYAWKNGGRYYQGYYLHYPEREFIDRCVLKERLQQEFNHFIQFEKKKLETLYSYSDQFHQRVSQLVNKYKKAVSQFDELITHLAEELGDMSFRIYICDENGFQKSGNIFRKEDRWIFQKEYYMKNWSWRPYFLENIIRMRVNKKGFLSDLYSDIETGETIRTFSYPLDDDHYLFIDIPYSYLYEQDGLL</sequence>
<proteinExistence type="predicted"/>
<dbReference type="GO" id="GO:0071111">
    <property type="term" value="F:cyclic-guanylate-specific phosphodiesterase activity"/>
    <property type="evidence" value="ECO:0007669"/>
    <property type="project" value="InterPro"/>
</dbReference>
<dbReference type="Gene3D" id="3.30.450.20">
    <property type="entry name" value="PAS domain"/>
    <property type="match status" value="1"/>
</dbReference>
<dbReference type="PANTHER" id="PTHR33121:SF82">
    <property type="entry name" value="SIGNAL TRANSDUCTION PROTEIN CONTAINING A EAL DOMAIN"/>
    <property type="match status" value="1"/>
</dbReference>
<dbReference type="SMART" id="SM00052">
    <property type="entry name" value="EAL"/>
    <property type="match status" value="1"/>
</dbReference>
<dbReference type="InterPro" id="IPR035919">
    <property type="entry name" value="EAL_sf"/>
</dbReference>
<protein>
    <submittedName>
        <fullName evidence="2">Diguanylate phosphodiesterase</fullName>
    </submittedName>
</protein>
<gene>
    <name evidence="2" type="ORF">AP3564_11930</name>
</gene>
<dbReference type="EMBL" id="CP017703">
    <property type="protein sequence ID" value="ASS90837.1"/>
    <property type="molecule type" value="Genomic_DNA"/>
</dbReference>
<dbReference type="Gene3D" id="1.20.5.170">
    <property type="match status" value="1"/>
</dbReference>
<evidence type="ECO:0000313" key="3">
    <source>
        <dbReference type="Proteomes" id="UP000214606"/>
    </source>
</evidence>
<dbReference type="InterPro" id="IPR018842">
    <property type="entry name" value="YkuI_C"/>
</dbReference>
<accession>A0A223E6D7</accession>
<dbReference type="InterPro" id="IPR029151">
    <property type="entry name" value="Sensor-like_sf"/>
</dbReference>
<dbReference type="InterPro" id="IPR001633">
    <property type="entry name" value="EAL_dom"/>
</dbReference>
<dbReference type="Pfam" id="PF10388">
    <property type="entry name" value="YkuI_C"/>
    <property type="match status" value="1"/>
</dbReference>
<dbReference type="InterPro" id="IPR050706">
    <property type="entry name" value="Cyclic-di-GMP_PDE-like"/>
</dbReference>
<organism evidence="2 3">
    <name type="scientific">Aeribacillus pallidus</name>
    <dbReference type="NCBI Taxonomy" id="33936"/>
    <lineage>
        <taxon>Bacteria</taxon>
        <taxon>Bacillati</taxon>
        <taxon>Bacillota</taxon>
        <taxon>Bacilli</taxon>
        <taxon>Bacillales</taxon>
        <taxon>Bacillaceae</taxon>
        <taxon>Aeribacillus</taxon>
    </lineage>
</organism>
<evidence type="ECO:0000313" key="2">
    <source>
        <dbReference type="EMBL" id="ASS90837.1"/>
    </source>
</evidence>
<name>A0A161W3W0_9BACI</name>
<dbReference type="CDD" id="cd01948">
    <property type="entry name" value="EAL"/>
    <property type="match status" value="1"/>
</dbReference>
<dbReference type="KEGG" id="apak:AP3564_11930"/>
<dbReference type="PANTHER" id="PTHR33121">
    <property type="entry name" value="CYCLIC DI-GMP PHOSPHODIESTERASE PDEF"/>
    <property type="match status" value="1"/>
</dbReference>
<dbReference type="Proteomes" id="UP000214606">
    <property type="component" value="Chromosome"/>
</dbReference>
<evidence type="ECO:0000259" key="1">
    <source>
        <dbReference type="PROSITE" id="PS50883"/>
    </source>
</evidence>
<reference evidence="2 3" key="1">
    <citation type="submission" date="2016-10" db="EMBL/GenBank/DDBJ databases">
        <title>The whole genome sequencing and assembly of Aeribacillus pallidus KCTC3564 strain.</title>
        <authorList>
            <person name="Lee Y.-J."/>
            <person name="Park M.-K."/>
            <person name="Yi H."/>
            <person name="Bahn Y.-S."/>
            <person name="Kim J.F."/>
            <person name="Lee D.-W."/>
        </authorList>
    </citation>
    <scope>NUCLEOTIDE SEQUENCE [LARGE SCALE GENOMIC DNA]</scope>
    <source>
        <strain evidence="2 3">KCTC3564</strain>
    </source>
</reference>
<dbReference type="PROSITE" id="PS50883">
    <property type="entry name" value="EAL"/>
    <property type="match status" value="1"/>
</dbReference>
<dbReference type="SUPFAM" id="SSF103190">
    <property type="entry name" value="Sensory domain-like"/>
    <property type="match status" value="1"/>
</dbReference>
<dbReference type="Pfam" id="PF00563">
    <property type="entry name" value="EAL"/>
    <property type="match status" value="1"/>
</dbReference>
<accession>A0A161W3W0</accession>